<dbReference type="PANTHER" id="PTHR15503">
    <property type="entry name" value="LDOC1 RELATED"/>
    <property type="match status" value="1"/>
</dbReference>
<dbReference type="STRING" id="84645.A0A498NTN0"/>
<dbReference type="Proteomes" id="UP000290572">
    <property type="component" value="Unassembled WGS sequence"/>
</dbReference>
<dbReference type="PANTHER" id="PTHR15503:SF36">
    <property type="entry name" value="RETROTRANSPOSON GAG-LIKE PROTEIN 5"/>
    <property type="match status" value="1"/>
</dbReference>
<feature type="region of interest" description="Disordered" evidence="2">
    <location>
        <begin position="373"/>
        <end position="396"/>
    </location>
</feature>
<evidence type="ECO:0000259" key="3">
    <source>
        <dbReference type="Pfam" id="PF03732"/>
    </source>
</evidence>
<keyword evidence="1" id="KW-0175">Coiled coil</keyword>
<organism evidence="4 5">
    <name type="scientific">Labeo rohita</name>
    <name type="common">Indian major carp</name>
    <name type="synonym">Cyprinus rohita</name>
    <dbReference type="NCBI Taxonomy" id="84645"/>
    <lineage>
        <taxon>Eukaryota</taxon>
        <taxon>Metazoa</taxon>
        <taxon>Chordata</taxon>
        <taxon>Craniata</taxon>
        <taxon>Vertebrata</taxon>
        <taxon>Euteleostomi</taxon>
        <taxon>Actinopterygii</taxon>
        <taxon>Neopterygii</taxon>
        <taxon>Teleostei</taxon>
        <taxon>Ostariophysi</taxon>
        <taxon>Cypriniformes</taxon>
        <taxon>Cyprinidae</taxon>
        <taxon>Labeoninae</taxon>
        <taxon>Labeonini</taxon>
        <taxon>Labeo</taxon>
    </lineage>
</organism>
<evidence type="ECO:0000256" key="2">
    <source>
        <dbReference type="SAM" id="MobiDB-lite"/>
    </source>
</evidence>
<dbReference type="Pfam" id="PF03732">
    <property type="entry name" value="Retrotrans_gag"/>
    <property type="match status" value="1"/>
</dbReference>
<dbReference type="AlphaFoldDB" id="A0A498NTN0"/>
<reference evidence="4 5" key="1">
    <citation type="submission" date="2018-03" db="EMBL/GenBank/DDBJ databases">
        <title>Draft genome sequence of Rohu Carp (Labeo rohita).</title>
        <authorList>
            <person name="Das P."/>
            <person name="Kushwaha B."/>
            <person name="Joshi C.G."/>
            <person name="Kumar D."/>
            <person name="Nagpure N.S."/>
            <person name="Sahoo L."/>
            <person name="Das S.P."/>
            <person name="Bit A."/>
            <person name="Patnaik S."/>
            <person name="Meher P.K."/>
            <person name="Jayasankar P."/>
            <person name="Koringa P.G."/>
            <person name="Patel N.V."/>
            <person name="Hinsu A.T."/>
            <person name="Kumar R."/>
            <person name="Pandey M."/>
            <person name="Agarwal S."/>
            <person name="Srivastava S."/>
            <person name="Singh M."/>
            <person name="Iquebal M.A."/>
            <person name="Jaiswal S."/>
            <person name="Angadi U.B."/>
            <person name="Kumar N."/>
            <person name="Raza M."/>
            <person name="Shah T.M."/>
            <person name="Rai A."/>
            <person name="Jena J.K."/>
        </authorList>
    </citation>
    <scope>NUCLEOTIDE SEQUENCE [LARGE SCALE GENOMIC DNA]</scope>
    <source>
        <strain evidence="4">DASCIFA01</strain>
        <tissue evidence="4">Testis</tissue>
    </source>
</reference>
<feature type="coiled-coil region" evidence="1">
    <location>
        <begin position="20"/>
        <end position="47"/>
    </location>
</feature>
<gene>
    <name evidence="4" type="ORF">ROHU_003805</name>
</gene>
<keyword evidence="5" id="KW-1185">Reference proteome</keyword>
<evidence type="ECO:0000313" key="4">
    <source>
        <dbReference type="EMBL" id="RXN35490.1"/>
    </source>
</evidence>
<dbReference type="EMBL" id="QBIY01011118">
    <property type="protein sequence ID" value="RXN35490.1"/>
    <property type="molecule type" value="Genomic_DNA"/>
</dbReference>
<dbReference type="InterPro" id="IPR005162">
    <property type="entry name" value="Retrotrans_gag_dom"/>
</dbReference>
<evidence type="ECO:0000313" key="5">
    <source>
        <dbReference type="Proteomes" id="UP000290572"/>
    </source>
</evidence>
<feature type="domain" description="Retrotransposon gag" evidence="3">
    <location>
        <begin position="105"/>
        <end position="166"/>
    </location>
</feature>
<feature type="compositionally biased region" description="Basic residues" evidence="2">
    <location>
        <begin position="373"/>
        <end position="382"/>
    </location>
</feature>
<evidence type="ECO:0000256" key="1">
    <source>
        <dbReference type="SAM" id="Coils"/>
    </source>
</evidence>
<protein>
    <submittedName>
        <fullName evidence="4">Pol poly</fullName>
    </submittedName>
</protein>
<proteinExistence type="predicted"/>
<dbReference type="InterPro" id="IPR032567">
    <property type="entry name" value="RTL1-rel"/>
</dbReference>
<name>A0A498NTN0_LABRO</name>
<comment type="caution">
    <text evidence="4">The sequence shown here is derived from an EMBL/GenBank/DDBJ whole genome shotgun (WGS) entry which is preliminary data.</text>
</comment>
<accession>A0A498NTN0</accession>
<sequence>MDAAKETPIRSAVELQGAMLGQHEEELAAARYAVESLSAQVMELTNQLQNRQPELPVMPQTRNHPEPRINNPPCFSGQPTECRAFLSQCEMFFFPPTIYLCGGLLQEEMLKVFDCSVYGHEASRQLATLSQGRRSAADFAIEFRTLAATCEWNKPALTACFLEGLTGEIKEEILARDLLSSLDQLVELAIRLDKRFELHRHARAPGPEPRPQSFSDIFSPIVTTYFTPAGKGCHLGNSLYLWGSSQGIVLISNIHSGHTEGTANIYESADATINNDTVTDSESVPTEHIYAEIEHKSTSLLGKTCESSDTVYSKLTLVTHQGGWSPSRVSQWKNSSQTSQQNQSEEIFKTLQSDSVNVPSELAYAEFELKSTKKQKKNKGYKGKTTESSDIMYTGL</sequence>